<organism evidence="1 2">
    <name type="scientific">Dibothriocephalus latus</name>
    <name type="common">Fish tapeworm</name>
    <name type="synonym">Diphyllobothrium latum</name>
    <dbReference type="NCBI Taxonomy" id="60516"/>
    <lineage>
        <taxon>Eukaryota</taxon>
        <taxon>Metazoa</taxon>
        <taxon>Spiralia</taxon>
        <taxon>Lophotrochozoa</taxon>
        <taxon>Platyhelminthes</taxon>
        <taxon>Cestoda</taxon>
        <taxon>Eucestoda</taxon>
        <taxon>Diphyllobothriidea</taxon>
        <taxon>Diphyllobothriidae</taxon>
        <taxon>Dibothriocephalus</taxon>
    </lineage>
</organism>
<keyword evidence="2" id="KW-1185">Reference proteome</keyword>
<sequence>MTRLVVRRFSEADTGKYKCSKGSDSGVLSDDVYLMMRPRLLADFPALEHIEEDESADSSVVTGHRRQAYASGLERPTGASPKPPKKYIDAMFQPVVIDPAELGVAIENDSQK</sequence>
<reference evidence="1 2" key="1">
    <citation type="submission" date="2018-11" db="EMBL/GenBank/DDBJ databases">
        <authorList>
            <consortium name="Pathogen Informatics"/>
        </authorList>
    </citation>
    <scope>NUCLEOTIDE SEQUENCE [LARGE SCALE GENOMIC DNA]</scope>
</reference>
<accession>A0A3P7LKH5</accession>
<evidence type="ECO:0008006" key="3">
    <source>
        <dbReference type="Google" id="ProtNLM"/>
    </source>
</evidence>
<protein>
    <recommendedName>
        <fullName evidence="3">Immunoglobulin I-set domain-containing protein</fullName>
    </recommendedName>
</protein>
<gene>
    <name evidence="1" type="ORF">DILT_LOCUS8068</name>
</gene>
<proteinExistence type="predicted"/>
<name>A0A3P7LKH5_DIBLA</name>
<dbReference type="AlphaFoldDB" id="A0A3P7LKH5"/>
<dbReference type="EMBL" id="UYRU01053405">
    <property type="protein sequence ID" value="VDN12237.1"/>
    <property type="molecule type" value="Genomic_DNA"/>
</dbReference>
<evidence type="ECO:0000313" key="1">
    <source>
        <dbReference type="EMBL" id="VDN12237.1"/>
    </source>
</evidence>
<evidence type="ECO:0000313" key="2">
    <source>
        <dbReference type="Proteomes" id="UP000281553"/>
    </source>
</evidence>
<dbReference type="OrthoDB" id="6267812at2759"/>
<dbReference type="Proteomes" id="UP000281553">
    <property type="component" value="Unassembled WGS sequence"/>
</dbReference>